<dbReference type="EC" id="3.1.4.4" evidence="3"/>
<evidence type="ECO:0000313" key="8">
    <source>
        <dbReference type="EMBL" id="KXA03205.1"/>
    </source>
</evidence>
<dbReference type="PATRIC" id="fig|1502.174.peg.3321"/>
<evidence type="ECO:0000313" key="9">
    <source>
        <dbReference type="Proteomes" id="UP000070646"/>
    </source>
</evidence>
<feature type="domain" description="PLD phosphodiesterase" evidence="7">
    <location>
        <begin position="88"/>
        <end position="115"/>
    </location>
</feature>
<dbReference type="CDD" id="cd09174">
    <property type="entry name" value="PLDc_Nuc_like_unchar2"/>
    <property type="match status" value="1"/>
</dbReference>
<dbReference type="InterPro" id="IPR025202">
    <property type="entry name" value="PLD-like_dom"/>
</dbReference>
<dbReference type="GO" id="GO:0004630">
    <property type="term" value="F:phospholipase D activity"/>
    <property type="evidence" value="ECO:0007669"/>
    <property type="project" value="UniProtKB-EC"/>
</dbReference>
<dbReference type="Pfam" id="PF13091">
    <property type="entry name" value="PLDc_2"/>
    <property type="match status" value="1"/>
</dbReference>
<dbReference type="GO" id="GO:0016891">
    <property type="term" value="F:RNA endonuclease activity producing 5'-phosphomonoesters, hydrolytic mechanism"/>
    <property type="evidence" value="ECO:0007669"/>
    <property type="project" value="TreeGrafter"/>
</dbReference>
<organism evidence="8 9">
    <name type="scientific">Clostridium perfringens</name>
    <dbReference type="NCBI Taxonomy" id="1502"/>
    <lineage>
        <taxon>Bacteria</taxon>
        <taxon>Bacillati</taxon>
        <taxon>Bacillota</taxon>
        <taxon>Clostridia</taxon>
        <taxon>Eubacteriales</taxon>
        <taxon>Clostridiaceae</taxon>
        <taxon>Clostridium</taxon>
    </lineage>
</organism>
<dbReference type="SUPFAM" id="SSF56024">
    <property type="entry name" value="Phospholipase D/nuclease"/>
    <property type="match status" value="1"/>
</dbReference>
<gene>
    <name evidence="8" type="ORF">HMPREF3222_03284</name>
</gene>
<feature type="non-terminal residue" evidence="8">
    <location>
        <position position="1"/>
    </location>
</feature>
<comment type="caution">
    <text evidence="8">The sequence shown here is derived from an EMBL/GenBank/DDBJ whole genome shotgun (WGS) entry which is preliminary data.</text>
</comment>
<dbReference type="Gene3D" id="3.30.870.10">
    <property type="entry name" value="Endonuclease Chain A"/>
    <property type="match status" value="1"/>
</dbReference>
<dbReference type="GO" id="GO:0016042">
    <property type="term" value="P:lipid catabolic process"/>
    <property type="evidence" value="ECO:0007669"/>
    <property type="project" value="UniProtKB-KW"/>
</dbReference>
<dbReference type="Proteomes" id="UP000070646">
    <property type="component" value="Unassembled WGS sequence"/>
</dbReference>
<reference evidence="8 9" key="1">
    <citation type="submission" date="2016-01" db="EMBL/GenBank/DDBJ databases">
        <authorList>
            <person name="Oliw E.H."/>
        </authorList>
    </citation>
    <scope>NUCLEOTIDE SEQUENCE [LARGE SCALE GENOMIC DNA]</scope>
    <source>
        <strain evidence="8 9">MJR7757A</strain>
    </source>
</reference>
<evidence type="ECO:0000256" key="2">
    <source>
        <dbReference type="ARBA" id="ARBA00008664"/>
    </source>
</evidence>
<keyword evidence="5" id="KW-0442">Lipid degradation</keyword>
<evidence type="ECO:0000256" key="3">
    <source>
        <dbReference type="ARBA" id="ARBA00012027"/>
    </source>
</evidence>
<dbReference type="PANTHER" id="PTHR43856">
    <property type="entry name" value="CARDIOLIPIN HYDROLASE"/>
    <property type="match status" value="1"/>
</dbReference>
<accession>A0A133MGJ3</accession>
<evidence type="ECO:0000256" key="4">
    <source>
        <dbReference type="ARBA" id="ARBA00022801"/>
    </source>
</evidence>
<comment type="catalytic activity">
    <reaction evidence="1">
        <text>a 1,2-diacyl-sn-glycero-3-phosphocholine + H2O = a 1,2-diacyl-sn-glycero-3-phosphate + choline + H(+)</text>
        <dbReference type="Rhea" id="RHEA:14445"/>
        <dbReference type="ChEBI" id="CHEBI:15354"/>
        <dbReference type="ChEBI" id="CHEBI:15377"/>
        <dbReference type="ChEBI" id="CHEBI:15378"/>
        <dbReference type="ChEBI" id="CHEBI:57643"/>
        <dbReference type="ChEBI" id="CHEBI:58608"/>
        <dbReference type="EC" id="3.1.4.4"/>
    </reaction>
</comment>
<dbReference type="EMBL" id="LRPU01000245">
    <property type="protein sequence ID" value="KXA03205.1"/>
    <property type="molecule type" value="Genomic_DNA"/>
</dbReference>
<keyword evidence="4" id="KW-0378">Hydrolase</keyword>
<dbReference type="PROSITE" id="PS50035">
    <property type="entry name" value="PLD"/>
    <property type="match status" value="1"/>
</dbReference>
<dbReference type="AlphaFoldDB" id="A0A133MGJ3"/>
<name>A0A133MGJ3_CLOPF</name>
<evidence type="ECO:0000256" key="6">
    <source>
        <dbReference type="ARBA" id="ARBA00023098"/>
    </source>
</evidence>
<dbReference type="GO" id="GO:0006793">
    <property type="term" value="P:phosphorus metabolic process"/>
    <property type="evidence" value="ECO:0007669"/>
    <property type="project" value="UniProtKB-ARBA"/>
</dbReference>
<evidence type="ECO:0000256" key="5">
    <source>
        <dbReference type="ARBA" id="ARBA00022963"/>
    </source>
</evidence>
<keyword evidence="6" id="KW-0443">Lipid metabolism</keyword>
<sequence length="152" mass="17893">PDEESVELEIKFEDIEKMIIDEIDKAKYIIHIAMAWFTNKKIYNALLAKKNQGVTIKLVVLDDEINKKQGLNYDVFETYKMKKFGLYKSNLMHHKFCVIDLKVVLTGSYNWTNAAEFNKENCNKILGREVVETYADKFNDLREEVELDELLF</sequence>
<comment type="similarity">
    <text evidence="2">Belongs to the phospholipase D family.</text>
</comment>
<dbReference type="InterPro" id="IPR051406">
    <property type="entry name" value="PLD_domain"/>
</dbReference>
<dbReference type="PANTHER" id="PTHR43856:SF1">
    <property type="entry name" value="MITOCHONDRIAL CARDIOLIPIN HYDROLASE"/>
    <property type="match status" value="1"/>
</dbReference>
<protein>
    <recommendedName>
        <fullName evidence="3">phospholipase D</fullName>
        <ecNumber evidence="3">3.1.4.4</ecNumber>
    </recommendedName>
</protein>
<dbReference type="InterPro" id="IPR001736">
    <property type="entry name" value="PLipase_D/transphosphatidylase"/>
</dbReference>
<evidence type="ECO:0000256" key="1">
    <source>
        <dbReference type="ARBA" id="ARBA00000798"/>
    </source>
</evidence>
<dbReference type="RefSeq" id="WP_196489579.1">
    <property type="nucleotide sequence ID" value="NZ_KQ956353.1"/>
</dbReference>
<evidence type="ECO:0000259" key="7">
    <source>
        <dbReference type="PROSITE" id="PS50035"/>
    </source>
</evidence>
<proteinExistence type="inferred from homology"/>